<dbReference type="RefSeq" id="WP_083383451.1">
    <property type="nucleotide sequence ID" value="NZ_FOGW01000006.1"/>
</dbReference>
<feature type="domain" description="NodB homology" evidence="2">
    <location>
        <begin position="77"/>
        <end position="263"/>
    </location>
</feature>
<dbReference type="Pfam" id="PF01522">
    <property type="entry name" value="Polysacc_deac_1"/>
    <property type="match status" value="1"/>
</dbReference>
<dbReference type="Proteomes" id="UP000182471">
    <property type="component" value="Unassembled WGS sequence"/>
</dbReference>
<gene>
    <name evidence="3" type="ORF">SAMN02910429_00557</name>
</gene>
<name>A0A1H9QIA7_9FIRM</name>
<dbReference type="PANTHER" id="PTHR10587">
    <property type="entry name" value="GLYCOSYL TRANSFERASE-RELATED"/>
    <property type="match status" value="1"/>
</dbReference>
<organism evidence="3 4">
    <name type="scientific">Lachnobacterium bovis</name>
    <dbReference type="NCBI Taxonomy" id="140626"/>
    <lineage>
        <taxon>Bacteria</taxon>
        <taxon>Bacillati</taxon>
        <taxon>Bacillota</taxon>
        <taxon>Clostridia</taxon>
        <taxon>Lachnospirales</taxon>
        <taxon>Lachnospiraceae</taxon>
        <taxon>Lachnobacterium</taxon>
    </lineage>
</organism>
<evidence type="ECO:0000313" key="3">
    <source>
        <dbReference type="EMBL" id="SER60160.1"/>
    </source>
</evidence>
<evidence type="ECO:0000313" key="4">
    <source>
        <dbReference type="Proteomes" id="UP000182471"/>
    </source>
</evidence>
<keyword evidence="4" id="KW-1185">Reference proteome</keyword>
<dbReference type="InterPro" id="IPR002509">
    <property type="entry name" value="NODB_dom"/>
</dbReference>
<keyword evidence="1" id="KW-1133">Transmembrane helix</keyword>
<evidence type="ECO:0000259" key="2">
    <source>
        <dbReference type="PROSITE" id="PS51677"/>
    </source>
</evidence>
<dbReference type="AlphaFoldDB" id="A0A1H9QIA7"/>
<dbReference type="PROSITE" id="PS51677">
    <property type="entry name" value="NODB"/>
    <property type="match status" value="1"/>
</dbReference>
<dbReference type="EMBL" id="FOGW01000006">
    <property type="protein sequence ID" value="SER60160.1"/>
    <property type="molecule type" value="Genomic_DNA"/>
</dbReference>
<reference evidence="4" key="1">
    <citation type="submission" date="2016-10" db="EMBL/GenBank/DDBJ databases">
        <authorList>
            <person name="Varghese N."/>
            <person name="Submissions S."/>
        </authorList>
    </citation>
    <scope>NUCLEOTIDE SEQUENCE [LARGE SCALE GENOMIC DNA]</scope>
    <source>
        <strain evidence="4">S1b</strain>
    </source>
</reference>
<evidence type="ECO:0000256" key="1">
    <source>
        <dbReference type="SAM" id="Phobius"/>
    </source>
</evidence>
<keyword evidence="1" id="KW-0472">Membrane</keyword>
<sequence>MEEKGENVNEARNRRRRINKIKNTIVISIIVWMVLSFIGLVCLSIFVVRLNKDIKFLSKQLEQRSYNGVGVQKDNLNKVYLTFEGGPSENTQRLLDVLKEQNVKATFFVDGNESVQAKNIYKRIVDEGHTLGMRSYTNKLNQVYNSKEAFEQDFFHLQKLLYNNTGVKCKYYRFLGSSNNRISNVSMSVFVDFLKKHNITYVDWNVAEILSLNSEDRIQKMEQEIAKNKISVVLLHDGIVESTTVENLGRLINDLKKSKSQILPIDKDANVIQFFNSSSIE</sequence>
<keyword evidence="1" id="KW-0812">Transmembrane</keyword>
<dbReference type="InterPro" id="IPR050248">
    <property type="entry name" value="Polysacc_deacetylase_ArnD"/>
</dbReference>
<dbReference type="SUPFAM" id="SSF88713">
    <property type="entry name" value="Glycoside hydrolase/deacetylase"/>
    <property type="match status" value="1"/>
</dbReference>
<accession>A0A1H9QIA7</accession>
<feature type="transmembrane region" description="Helical" evidence="1">
    <location>
        <begin position="24"/>
        <end position="48"/>
    </location>
</feature>
<proteinExistence type="predicted"/>
<dbReference type="Gene3D" id="3.20.20.370">
    <property type="entry name" value="Glycoside hydrolase/deacetylase"/>
    <property type="match status" value="1"/>
</dbReference>
<dbReference type="GO" id="GO:0005975">
    <property type="term" value="P:carbohydrate metabolic process"/>
    <property type="evidence" value="ECO:0007669"/>
    <property type="project" value="InterPro"/>
</dbReference>
<dbReference type="GO" id="GO:0016810">
    <property type="term" value="F:hydrolase activity, acting on carbon-nitrogen (but not peptide) bonds"/>
    <property type="evidence" value="ECO:0007669"/>
    <property type="project" value="InterPro"/>
</dbReference>
<protein>
    <submittedName>
        <fullName evidence="3">Peptidoglycan/xylan/chitin deacetylase, PgdA/CDA1 family</fullName>
    </submittedName>
</protein>
<dbReference type="InterPro" id="IPR011330">
    <property type="entry name" value="Glyco_hydro/deAcase_b/a-brl"/>
</dbReference>